<dbReference type="InterPro" id="IPR008979">
    <property type="entry name" value="Galactose-bd-like_sf"/>
</dbReference>
<comment type="caution">
    <text evidence="2">The sequence shown here is derived from an EMBL/GenBank/DDBJ whole genome shotgun (WGS) entry which is preliminary data.</text>
</comment>
<accession>A0ABQ3ZAZ7</accession>
<gene>
    <name evidence="2" type="ORF">Adu01nite_83550</name>
</gene>
<sequence length="492" mass="51286">MRVASVFRKGIVPAVLTALMMAATPANAAGSPATDEGAKLAGRLAEVKISKQINYFPAEAGWSKMWTDFDVKAIDADFAAAAAVGADSVRAIIFPSTFGYPTPKPEYTTKLAQFVTLAAAHGLSVKFTLFDWWDGYSDTAGSAAWATALLTPYRYDDRIISVGVQNELDPDNAAAIAWAKKIVPAIRAAAPGLPLTISISATDGIPGLTKLKAAMAGTPLDYYDFHFYANSERALSILQQAKAAVAPAPLVIGETGLSSLSYSDGEQAAFLARVFQAAGQAGIASIAPWTLNDVSPGAIPESAVSKIPGQYQFGLYRIDGSAKPAAAVVKAAWAGAAYPAGLMDPGFENAVGQTPWRAYLPELGVATKTTAVARTGKWSVALTRTGKTAAGSPSYRVSPIVPIKPGQKWHAEAWARGNATTGTTQVAVSWFDAKDAWIGGATSATLPTGTVNWTKLSVDSTAPAGATSMQVHLKSGGNTGTVWFDDVAMSMS</sequence>
<protein>
    <recommendedName>
        <fullName evidence="4">Cellulase (Glycosyl hydrolase family 5)</fullName>
    </recommendedName>
</protein>
<evidence type="ECO:0008006" key="4">
    <source>
        <dbReference type="Google" id="ProtNLM"/>
    </source>
</evidence>
<evidence type="ECO:0000313" key="2">
    <source>
        <dbReference type="EMBL" id="GIE07005.1"/>
    </source>
</evidence>
<dbReference type="SUPFAM" id="SSF49785">
    <property type="entry name" value="Galactose-binding domain-like"/>
    <property type="match status" value="1"/>
</dbReference>
<feature type="chain" id="PRO_5046225121" description="Cellulase (Glycosyl hydrolase family 5)" evidence="1">
    <location>
        <begin position="29"/>
        <end position="492"/>
    </location>
</feature>
<evidence type="ECO:0000256" key="1">
    <source>
        <dbReference type="SAM" id="SignalP"/>
    </source>
</evidence>
<organism evidence="2 3">
    <name type="scientific">Paractinoplanes durhamensis</name>
    <dbReference type="NCBI Taxonomy" id="113563"/>
    <lineage>
        <taxon>Bacteria</taxon>
        <taxon>Bacillati</taxon>
        <taxon>Actinomycetota</taxon>
        <taxon>Actinomycetes</taxon>
        <taxon>Micromonosporales</taxon>
        <taxon>Micromonosporaceae</taxon>
        <taxon>Paractinoplanes</taxon>
    </lineage>
</organism>
<feature type="signal peptide" evidence="1">
    <location>
        <begin position="1"/>
        <end position="28"/>
    </location>
</feature>
<proteinExistence type="predicted"/>
<dbReference type="Gene3D" id="2.60.120.260">
    <property type="entry name" value="Galactose-binding domain-like"/>
    <property type="match status" value="1"/>
</dbReference>
<dbReference type="EMBL" id="BOML01000071">
    <property type="protein sequence ID" value="GIE07005.1"/>
    <property type="molecule type" value="Genomic_DNA"/>
</dbReference>
<dbReference type="Proteomes" id="UP000637628">
    <property type="component" value="Unassembled WGS sequence"/>
</dbReference>
<name>A0ABQ3ZAZ7_9ACTN</name>
<evidence type="ECO:0000313" key="3">
    <source>
        <dbReference type="Proteomes" id="UP000637628"/>
    </source>
</evidence>
<dbReference type="RefSeq" id="WP_239133113.1">
    <property type="nucleotide sequence ID" value="NZ_BAAATX010000028.1"/>
</dbReference>
<dbReference type="Gene3D" id="3.20.20.80">
    <property type="entry name" value="Glycosidases"/>
    <property type="match status" value="1"/>
</dbReference>
<reference evidence="2 3" key="1">
    <citation type="submission" date="2021-01" db="EMBL/GenBank/DDBJ databases">
        <title>Whole genome shotgun sequence of Actinoplanes durhamensis NBRC 14914.</title>
        <authorList>
            <person name="Komaki H."/>
            <person name="Tamura T."/>
        </authorList>
    </citation>
    <scope>NUCLEOTIDE SEQUENCE [LARGE SCALE GENOMIC DNA]</scope>
    <source>
        <strain evidence="2 3">NBRC 14914</strain>
    </source>
</reference>
<keyword evidence="1" id="KW-0732">Signal</keyword>
<dbReference type="SUPFAM" id="SSF51445">
    <property type="entry name" value="(Trans)glycosidases"/>
    <property type="match status" value="1"/>
</dbReference>
<dbReference type="InterPro" id="IPR017853">
    <property type="entry name" value="GH"/>
</dbReference>
<keyword evidence="3" id="KW-1185">Reference proteome</keyword>